<dbReference type="CDD" id="cd06577">
    <property type="entry name" value="PASTA_pknB"/>
    <property type="match status" value="1"/>
</dbReference>
<keyword evidence="4" id="KW-0645">Protease</keyword>
<dbReference type="FunFam" id="1.10.3810.10:FF:000001">
    <property type="entry name" value="Penicillin-binding protein 1A"/>
    <property type="match status" value="1"/>
</dbReference>
<feature type="transmembrane region" description="Helical" evidence="15">
    <location>
        <begin position="30"/>
        <end position="56"/>
    </location>
</feature>
<comment type="catalytic activity">
    <reaction evidence="12">
        <text>Preferential cleavage: (Ac)2-L-Lys-D-Ala-|-D-Ala. Also transpeptidation of peptidyl-alanyl moieties that are N-acyl substituents of D-alanine.</text>
        <dbReference type="EC" id="3.4.16.4"/>
    </reaction>
</comment>
<evidence type="ECO:0000256" key="1">
    <source>
        <dbReference type="ARBA" id="ARBA00007090"/>
    </source>
</evidence>
<evidence type="ECO:0000256" key="2">
    <source>
        <dbReference type="ARBA" id="ARBA00007739"/>
    </source>
</evidence>
<evidence type="ECO:0000256" key="5">
    <source>
        <dbReference type="ARBA" id="ARBA00022676"/>
    </source>
</evidence>
<evidence type="ECO:0000256" key="4">
    <source>
        <dbReference type="ARBA" id="ARBA00022670"/>
    </source>
</evidence>
<dbReference type="PANTHER" id="PTHR32282:SF33">
    <property type="entry name" value="PEPTIDOGLYCAN GLYCOSYLTRANSFERASE"/>
    <property type="match status" value="1"/>
</dbReference>
<dbReference type="SUPFAM" id="SSF56601">
    <property type="entry name" value="beta-lactamase/transpeptidase-like"/>
    <property type="match status" value="1"/>
</dbReference>
<evidence type="ECO:0000256" key="8">
    <source>
        <dbReference type="ARBA" id="ARBA00022960"/>
    </source>
</evidence>
<dbReference type="InterPro" id="IPR036950">
    <property type="entry name" value="PBP_transglycosylase"/>
</dbReference>
<accession>A0A4R7ZLH5</accession>
<dbReference type="InterPro" id="IPR001264">
    <property type="entry name" value="Glyco_trans_51"/>
</dbReference>
<dbReference type="InterPro" id="IPR005543">
    <property type="entry name" value="PASTA_dom"/>
</dbReference>
<evidence type="ECO:0000256" key="6">
    <source>
        <dbReference type="ARBA" id="ARBA00022679"/>
    </source>
</evidence>
<dbReference type="Pfam" id="PF00905">
    <property type="entry name" value="Transpeptidase"/>
    <property type="match status" value="1"/>
</dbReference>
<dbReference type="Gene3D" id="3.30.10.20">
    <property type="match status" value="1"/>
</dbReference>
<reference evidence="17 18" key="1">
    <citation type="submission" date="2019-03" db="EMBL/GenBank/DDBJ databases">
        <title>Genomic Encyclopedia of Type Strains, Phase III (KMG-III): the genomes of soil and plant-associated and newly described type strains.</title>
        <authorList>
            <person name="Whitman W."/>
        </authorList>
    </citation>
    <scope>NUCLEOTIDE SEQUENCE [LARGE SCALE GENOMIC DNA]</scope>
    <source>
        <strain evidence="17 18">VKM Ac-2570</strain>
    </source>
</reference>
<dbReference type="GO" id="GO:0009252">
    <property type="term" value="P:peptidoglycan biosynthetic process"/>
    <property type="evidence" value="ECO:0007669"/>
    <property type="project" value="UniProtKB-KW"/>
</dbReference>
<protein>
    <submittedName>
        <fullName evidence="17">Membrane peptidoglycan carboxypeptidase</fullName>
    </submittedName>
</protein>
<evidence type="ECO:0000259" key="16">
    <source>
        <dbReference type="PROSITE" id="PS51178"/>
    </source>
</evidence>
<evidence type="ECO:0000313" key="17">
    <source>
        <dbReference type="EMBL" id="TDW18653.1"/>
    </source>
</evidence>
<evidence type="ECO:0000256" key="14">
    <source>
        <dbReference type="SAM" id="MobiDB-lite"/>
    </source>
</evidence>
<dbReference type="GO" id="GO:0009002">
    <property type="term" value="F:serine-type D-Ala-D-Ala carboxypeptidase activity"/>
    <property type="evidence" value="ECO:0007669"/>
    <property type="project" value="UniProtKB-EC"/>
</dbReference>
<evidence type="ECO:0000256" key="3">
    <source>
        <dbReference type="ARBA" id="ARBA00022645"/>
    </source>
</evidence>
<sequence>MDLIVEAVTQTPDPVVSITMRVREKGDRGVVQSVVLFLGVSVLSGALAAGLAIPFAGLAGFTTEKTSDTLQSLPQQFDEVPLKQKSTILAADGSVIATLAEQNRVPVKLSAVAPIMQKAIVAIEDDRFYEHGALDLKGTLRALLQNQSAGTVQQGGSSITQQYVKISLVEKAKTPQEVADATADSYQRKVAELRYAIAVEKQYSKNEILEKYLNLANFGDGAWGIQAAAQHYFSVNASQLTLPQAAMLAGLVKNPTGYDPTNNANRAKERRDVVIKRMLELHVISVAQANSALKTPVIDPNKVRSNKLGCGNGPYPFYCEYVVSELENNAAFGKTKTDRANYLKTAGLTIRTSLDPKIQADAQRSIDTHAKATDQAIAAITIVEPGTGLVKAMAQSRKYGSKRGQTAYNYNAPKTYAGGYGGFQNGSTMKAFTIAAAIQKGIPLTYKINSPSPLHLTGQTFSTCNGPYKIISPYDPQNSTKNVADPTMIQAAQKSTNTYFLQLSQRVGLCPIAKIASSLGMYNAQSLQPLQQVPSMTLGVDLVTPLQLAGAYAAFAARGMYCKPWVVTSVKDSAGKSVSIPGADCKQALSQEVADGVNAVLHQVMEPAGTGGKLKFGKSDLAGKTGTINEAKAVWYAGYSTRLAAAATVADASLPYRPLQGQTLNGHGINDPTGSGTAGPIWEAAMKAALQGYPTTHFVAPSDKIQRGDVKSLPFVNGMNPDDAANKLRQAGFDVTVASGTVNSEETAGTVAYTDPRQRDGAPDGSLVTIYVSNGSKKGQPNTPKPPQNTTKPPGGGTTINPNCPPWNPKYPNCGGRGHG</sequence>
<dbReference type="GO" id="GO:0006508">
    <property type="term" value="P:proteolysis"/>
    <property type="evidence" value="ECO:0007669"/>
    <property type="project" value="UniProtKB-KW"/>
</dbReference>
<keyword evidence="5" id="KW-0328">Glycosyltransferase</keyword>
<evidence type="ECO:0000256" key="7">
    <source>
        <dbReference type="ARBA" id="ARBA00022801"/>
    </source>
</evidence>
<comment type="catalytic activity">
    <reaction evidence="13">
        <text>[GlcNAc-(1-&gt;4)-Mur2Ac(oyl-L-Ala-gamma-D-Glu-L-Lys-D-Ala-D-Ala)](n)-di-trans,octa-cis-undecaprenyl diphosphate + beta-D-GlcNAc-(1-&gt;4)-Mur2Ac(oyl-L-Ala-gamma-D-Glu-L-Lys-D-Ala-D-Ala)-di-trans,octa-cis-undecaprenyl diphosphate = [GlcNAc-(1-&gt;4)-Mur2Ac(oyl-L-Ala-gamma-D-Glu-L-Lys-D-Ala-D-Ala)](n+1)-di-trans,octa-cis-undecaprenyl diphosphate + di-trans,octa-cis-undecaprenyl diphosphate + H(+)</text>
        <dbReference type="Rhea" id="RHEA:23708"/>
        <dbReference type="Rhea" id="RHEA-COMP:9602"/>
        <dbReference type="Rhea" id="RHEA-COMP:9603"/>
        <dbReference type="ChEBI" id="CHEBI:15378"/>
        <dbReference type="ChEBI" id="CHEBI:58405"/>
        <dbReference type="ChEBI" id="CHEBI:60033"/>
        <dbReference type="ChEBI" id="CHEBI:78435"/>
        <dbReference type="EC" id="2.4.99.28"/>
    </reaction>
</comment>
<dbReference type="SMART" id="SM00740">
    <property type="entry name" value="PASTA"/>
    <property type="match status" value="1"/>
</dbReference>
<comment type="similarity">
    <text evidence="2">In the N-terminal section; belongs to the glycosyltransferase 51 family.</text>
</comment>
<keyword evidence="8" id="KW-0133">Cell shape</keyword>
<dbReference type="InterPro" id="IPR012338">
    <property type="entry name" value="Beta-lactam/transpept-like"/>
</dbReference>
<evidence type="ECO:0000256" key="12">
    <source>
        <dbReference type="ARBA" id="ARBA00034000"/>
    </source>
</evidence>
<gene>
    <name evidence="17" type="ORF">EV650_5248</name>
</gene>
<dbReference type="Gene3D" id="3.40.710.10">
    <property type="entry name" value="DD-peptidase/beta-lactamase superfamily"/>
    <property type="match status" value="1"/>
</dbReference>
<dbReference type="PANTHER" id="PTHR32282">
    <property type="entry name" value="BINDING PROTEIN TRANSPEPTIDASE, PUTATIVE-RELATED"/>
    <property type="match status" value="1"/>
</dbReference>
<dbReference type="GO" id="GO:0008658">
    <property type="term" value="F:penicillin binding"/>
    <property type="evidence" value="ECO:0007669"/>
    <property type="project" value="InterPro"/>
</dbReference>
<keyword evidence="7" id="KW-0378">Hydrolase</keyword>
<dbReference type="PROSITE" id="PS51178">
    <property type="entry name" value="PASTA"/>
    <property type="match status" value="1"/>
</dbReference>
<feature type="compositionally biased region" description="Low complexity" evidence="14">
    <location>
        <begin position="777"/>
        <end position="793"/>
    </location>
</feature>
<keyword evidence="15" id="KW-0472">Membrane</keyword>
<dbReference type="Pfam" id="PF03793">
    <property type="entry name" value="PASTA"/>
    <property type="match status" value="1"/>
</dbReference>
<feature type="domain" description="PASTA" evidence="16">
    <location>
        <begin position="707"/>
        <end position="774"/>
    </location>
</feature>
<evidence type="ECO:0000256" key="13">
    <source>
        <dbReference type="ARBA" id="ARBA00049902"/>
    </source>
</evidence>
<keyword evidence="3 17" id="KW-0121">Carboxypeptidase</keyword>
<dbReference type="InterPro" id="IPR001460">
    <property type="entry name" value="PCN-bd_Tpept"/>
</dbReference>
<evidence type="ECO:0000256" key="15">
    <source>
        <dbReference type="SAM" id="Phobius"/>
    </source>
</evidence>
<keyword evidence="18" id="KW-1185">Reference proteome</keyword>
<keyword evidence="11" id="KW-0961">Cell wall biogenesis/degradation</keyword>
<dbReference type="GO" id="GO:0030288">
    <property type="term" value="C:outer membrane-bounded periplasmic space"/>
    <property type="evidence" value="ECO:0007669"/>
    <property type="project" value="TreeGrafter"/>
</dbReference>
<dbReference type="Pfam" id="PF00912">
    <property type="entry name" value="Transgly"/>
    <property type="match status" value="1"/>
</dbReference>
<evidence type="ECO:0000256" key="10">
    <source>
        <dbReference type="ARBA" id="ARBA00023268"/>
    </source>
</evidence>
<keyword evidence="15" id="KW-1133">Transmembrane helix</keyword>
<keyword evidence="10" id="KW-0511">Multifunctional enzyme</keyword>
<keyword evidence="15" id="KW-0812">Transmembrane</keyword>
<dbReference type="EMBL" id="SODF01000002">
    <property type="protein sequence ID" value="TDW18653.1"/>
    <property type="molecule type" value="Genomic_DNA"/>
</dbReference>
<feature type="region of interest" description="Disordered" evidence="14">
    <location>
        <begin position="773"/>
        <end position="820"/>
    </location>
</feature>
<organism evidence="17 18">
    <name type="scientific">Kribbella kalugense</name>
    <dbReference type="NCBI Taxonomy" id="2512221"/>
    <lineage>
        <taxon>Bacteria</taxon>
        <taxon>Bacillati</taxon>
        <taxon>Actinomycetota</taxon>
        <taxon>Actinomycetes</taxon>
        <taxon>Propionibacteriales</taxon>
        <taxon>Kribbellaceae</taxon>
        <taxon>Kribbella</taxon>
    </lineage>
</organism>
<evidence type="ECO:0000313" key="18">
    <source>
        <dbReference type="Proteomes" id="UP000295447"/>
    </source>
</evidence>
<dbReference type="InterPro" id="IPR023346">
    <property type="entry name" value="Lysozyme-like_dom_sf"/>
</dbReference>
<evidence type="ECO:0000256" key="11">
    <source>
        <dbReference type="ARBA" id="ARBA00023316"/>
    </source>
</evidence>
<dbReference type="GO" id="GO:0008955">
    <property type="term" value="F:peptidoglycan glycosyltransferase activity"/>
    <property type="evidence" value="ECO:0007669"/>
    <property type="project" value="UniProtKB-EC"/>
</dbReference>
<dbReference type="GO" id="GO:0008360">
    <property type="term" value="P:regulation of cell shape"/>
    <property type="evidence" value="ECO:0007669"/>
    <property type="project" value="UniProtKB-KW"/>
</dbReference>
<dbReference type="Gene3D" id="1.10.3810.10">
    <property type="entry name" value="Biosynthetic peptidoglycan transglycosylase-like"/>
    <property type="match status" value="1"/>
</dbReference>
<dbReference type="Proteomes" id="UP000295447">
    <property type="component" value="Unassembled WGS sequence"/>
</dbReference>
<dbReference type="SUPFAM" id="SSF53955">
    <property type="entry name" value="Lysozyme-like"/>
    <property type="match status" value="1"/>
</dbReference>
<dbReference type="AlphaFoldDB" id="A0A4R7ZLH5"/>
<proteinExistence type="inferred from homology"/>
<evidence type="ECO:0000256" key="9">
    <source>
        <dbReference type="ARBA" id="ARBA00022984"/>
    </source>
</evidence>
<dbReference type="GO" id="GO:0071555">
    <property type="term" value="P:cell wall organization"/>
    <property type="evidence" value="ECO:0007669"/>
    <property type="project" value="UniProtKB-KW"/>
</dbReference>
<comment type="similarity">
    <text evidence="1">In the C-terminal section; belongs to the transpeptidase family.</text>
</comment>
<keyword evidence="9" id="KW-0573">Peptidoglycan synthesis</keyword>
<keyword evidence="6" id="KW-0808">Transferase</keyword>
<dbReference type="InterPro" id="IPR050396">
    <property type="entry name" value="Glycosyltr_51/Transpeptidase"/>
</dbReference>
<comment type="caution">
    <text evidence="17">The sequence shown here is derived from an EMBL/GenBank/DDBJ whole genome shotgun (WGS) entry which is preliminary data.</text>
</comment>
<name>A0A4R7ZLH5_9ACTN</name>